<dbReference type="Proteomes" id="UP000000304">
    <property type="component" value="Unassembled WGS sequence"/>
</dbReference>
<evidence type="ECO:0000313" key="3">
    <source>
        <dbReference type="Proteomes" id="UP000000304"/>
    </source>
</evidence>
<gene>
    <name evidence="2" type="primary">Dsim\GD15395</name>
    <name evidence="2" type="ORF">Dsim_GD15395</name>
</gene>
<protein>
    <submittedName>
        <fullName evidence="2">GD15395</fullName>
    </submittedName>
</protein>
<dbReference type="EMBL" id="CH982190">
    <property type="protein sequence ID" value="EDX15522.1"/>
    <property type="molecule type" value="Genomic_DNA"/>
</dbReference>
<reference evidence="2 3" key="1">
    <citation type="journal article" date="2007" name="Nature">
        <title>Evolution of genes and genomes on the Drosophila phylogeny.</title>
        <authorList>
            <consortium name="Drosophila 12 Genomes Consortium"/>
            <person name="Clark A.G."/>
            <person name="Eisen M.B."/>
            <person name="Smith D.R."/>
            <person name="Bergman C.M."/>
            <person name="Oliver B."/>
            <person name="Markow T.A."/>
            <person name="Kaufman T.C."/>
            <person name="Kellis M."/>
            <person name="Gelbart W."/>
            <person name="Iyer V.N."/>
            <person name="Pollard D.A."/>
            <person name="Sackton T.B."/>
            <person name="Larracuente A.M."/>
            <person name="Singh N.D."/>
            <person name="Abad J.P."/>
            <person name="Abt D.N."/>
            <person name="Adryan B."/>
            <person name="Aguade M."/>
            <person name="Akashi H."/>
            <person name="Anderson W.W."/>
            <person name="Aquadro C.F."/>
            <person name="Ardell D.H."/>
            <person name="Arguello R."/>
            <person name="Artieri C.G."/>
            <person name="Barbash D.A."/>
            <person name="Barker D."/>
            <person name="Barsanti P."/>
            <person name="Batterham P."/>
            <person name="Batzoglou S."/>
            <person name="Begun D."/>
            <person name="Bhutkar A."/>
            <person name="Blanco E."/>
            <person name="Bosak S.A."/>
            <person name="Bradley R.K."/>
            <person name="Brand A.D."/>
            <person name="Brent M.R."/>
            <person name="Brooks A.N."/>
            <person name="Brown R.H."/>
            <person name="Butlin R.K."/>
            <person name="Caggese C."/>
            <person name="Calvi B.R."/>
            <person name="Bernardo de Carvalho A."/>
            <person name="Caspi A."/>
            <person name="Castrezana S."/>
            <person name="Celniker S.E."/>
            <person name="Chang J.L."/>
            <person name="Chapple C."/>
            <person name="Chatterji S."/>
            <person name="Chinwalla A."/>
            <person name="Civetta A."/>
            <person name="Clifton S.W."/>
            <person name="Comeron J.M."/>
            <person name="Costello J.C."/>
            <person name="Coyne J.A."/>
            <person name="Daub J."/>
            <person name="David R.G."/>
            <person name="Delcher A.L."/>
            <person name="Delehaunty K."/>
            <person name="Do C.B."/>
            <person name="Ebling H."/>
            <person name="Edwards K."/>
            <person name="Eickbush T."/>
            <person name="Evans J.D."/>
            <person name="Filipski A."/>
            <person name="Findeiss S."/>
            <person name="Freyhult E."/>
            <person name="Fulton L."/>
            <person name="Fulton R."/>
            <person name="Garcia A.C."/>
            <person name="Gardiner A."/>
            <person name="Garfield D.A."/>
            <person name="Garvin B.E."/>
            <person name="Gibson G."/>
            <person name="Gilbert D."/>
            <person name="Gnerre S."/>
            <person name="Godfrey J."/>
            <person name="Good R."/>
            <person name="Gotea V."/>
            <person name="Gravely B."/>
            <person name="Greenberg A.J."/>
            <person name="Griffiths-Jones S."/>
            <person name="Gross S."/>
            <person name="Guigo R."/>
            <person name="Gustafson E.A."/>
            <person name="Haerty W."/>
            <person name="Hahn M.W."/>
            <person name="Halligan D.L."/>
            <person name="Halpern A.L."/>
            <person name="Halter G.M."/>
            <person name="Han M.V."/>
            <person name="Heger A."/>
            <person name="Hillier L."/>
            <person name="Hinrichs A.S."/>
            <person name="Holmes I."/>
            <person name="Hoskins R.A."/>
            <person name="Hubisz M.J."/>
            <person name="Hultmark D."/>
            <person name="Huntley M.A."/>
            <person name="Jaffe D.B."/>
            <person name="Jagadeeshan S."/>
            <person name="Jeck W.R."/>
            <person name="Johnson J."/>
            <person name="Jones C.D."/>
            <person name="Jordan W.C."/>
            <person name="Karpen G.H."/>
            <person name="Kataoka E."/>
            <person name="Keightley P.D."/>
            <person name="Kheradpour P."/>
            <person name="Kirkness E.F."/>
            <person name="Koerich L.B."/>
            <person name="Kristiansen K."/>
            <person name="Kudrna D."/>
            <person name="Kulathinal R.J."/>
            <person name="Kumar S."/>
            <person name="Kwok R."/>
            <person name="Lander E."/>
            <person name="Langley C.H."/>
            <person name="Lapoint R."/>
            <person name="Lazzaro B.P."/>
            <person name="Lee S.J."/>
            <person name="Levesque L."/>
            <person name="Li R."/>
            <person name="Lin C.F."/>
            <person name="Lin M.F."/>
            <person name="Lindblad-Toh K."/>
            <person name="Llopart A."/>
            <person name="Long M."/>
            <person name="Low L."/>
            <person name="Lozovsky E."/>
            <person name="Lu J."/>
            <person name="Luo M."/>
            <person name="Machado C.A."/>
            <person name="Makalowski W."/>
            <person name="Marzo M."/>
            <person name="Matsuda M."/>
            <person name="Matzkin L."/>
            <person name="McAllister B."/>
            <person name="McBride C.S."/>
            <person name="McKernan B."/>
            <person name="McKernan K."/>
            <person name="Mendez-Lago M."/>
            <person name="Minx P."/>
            <person name="Mollenhauer M.U."/>
            <person name="Montooth K."/>
            <person name="Mount S.M."/>
            <person name="Mu X."/>
            <person name="Myers E."/>
            <person name="Negre B."/>
            <person name="Newfeld S."/>
            <person name="Nielsen R."/>
            <person name="Noor M.A."/>
            <person name="O'Grady P."/>
            <person name="Pachter L."/>
            <person name="Papaceit M."/>
            <person name="Parisi M.J."/>
            <person name="Parisi M."/>
            <person name="Parts L."/>
            <person name="Pedersen J.S."/>
            <person name="Pesole G."/>
            <person name="Phillippy A.M."/>
            <person name="Ponting C.P."/>
            <person name="Pop M."/>
            <person name="Porcelli D."/>
            <person name="Powell J.R."/>
            <person name="Prohaska S."/>
            <person name="Pruitt K."/>
            <person name="Puig M."/>
            <person name="Quesneville H."/>
            <person name="Ram K.R."/>
            <person name="Rand D."/>
            <person name="Rasmussen M.D."/>
            <person name="Reed L.K."/>
            <person name="Reenan R."/>
            <person name="Reily A."/>
            <person name="Remington K.A."/>
            <person name="Rieger T.T."/>
            <person name="Ritchie M.G."/>
            <person name="Robin C."/>
            <person name="Rogers Y.H."/>
            <person name="Rohde C."/>
            <person name="Rozas J."/>
            <person name="Rubenfield M.J."/>
            <person name="Ruiz A."/>
            <person name="Russo S."/>
            <person name="Salzberg S.L."/>
            <person name="Sanchez-Gracia A."/>
            <person name="Saranga D.J."/>
            <person name="Sato H."/>
            <person name="Schaeffer S.W."/>
            <person name="Schatz M.C."/>
            <person name="Schlenke T."/>
            <person name="Schwartz R."/>
            <person name="Segarra C."/>
            <person name="Singh R.S."/>
            <person name="Sirot L."/>
            <person name="Sirota M."/>
            <person name="Sisneros N.B."/>
            <person name="Smith C.D."/>
            <person name="Smith T.F."/>
            <person name="Spieth J."/>
            <person name="Stage D.E."/>
            <person name="Stark A."/>
            <person name="Stephan W."/>
            <person name="Strausberg R.L."/>
            <person name="Strempel S."/>
            <person name="Sturgill D."/>
            <person name="Sutton G."/>
            <person name="Sutton G.G."/>
            <person name="Tao W."/>
            <person name="Teichmann S."/>
            <person name="Tobari Y.N."/>
            <person name="Tomimura Y."/>
            <person name="Tsolas J.M."/>
            <person name="Valente V.L."/>
            <person name="Venter E."/>
            <person name="Venter J.C."/>
            <person name="Vicario S."/>
            <person name="Vieira F.G."/>
            <person name="Vilella A.J."/>
            <person name="Villasante A."/>
            <person name="Walenz B."/>
            <person name="Wang J."/>
            <person name="Wasserman M."/>
            <person name="Watts T."/>
            <person name="Wilson D."/>
            <person name="Wilson R.K."/>
            <person name="Wing R.A."/>
            <person name="Wolfner M.F."/>
            <person name="Wong A."/>
            <person name="Wong G.K."/>
            <person name="Wu C.I."/>
            <person name="Wu G."/>
            <person name="Yamamoto D."/>
            <person name="Yang H.P."/>
            <person name="Yang S.P."/>
            <person name="Yorke J.A."/>
            <person name="Yoshida K."/>
            <person name="Zdobnov E."/>
            <person name="Zhang P."/>
            <person name="Zhang Y."/>
            <person name="Zimin A.V."/>
            <person name="Baldwin J."/>
            <person name="Abdouelleil A."/>
            <person name="Abdulkadir J."/>
            <person name="Abebe A."/>
            <person name="Abera B."/>
            <person name="Abreu J."/>
            <person name="Acer S.C."/>
            <person name="Aftuck L."/>
            <person name="Alexander A."/>
            <person name="An P."/>
            <person name="Anderson E."/>
            <person name="Anderson S."/>
            <person name="Arachi H."/>
            <person name="Azer M."/>
            <person name="Bachantsang P."/>
            <person name="Barry A."/>
            <person name="Bayul T."/>
            <person name="Berlin A."/>
            <person name="Bessette D."/>
            <person name="Bloom T."/>
            <person name="Blye J."/>
            <person name="Boguslavskiy L."/>
            <person name="Bonnet C."/>
            <person name="Boukhgalter B."/>
            <person name="Bourzgui I."/>
            <person name="Brown A."/>
            <person name="Cahill P."/>
            <person name="Channer S."/>
            <person name="Cheshatsang Y."/>
            <person name="Chuda L."/>
            <person name="Citroen M."/>
            <person name="Collymore A."/>
            <person name="Cooke P."/>
            <person name="Costello M."/>
            <person name="D'Aco K."/>
            <person name="Daza R."/>
            <person name="De Haan G."/>
            <person name="DeGray S."/>
            <person name="DeMaso C."/>
            <person name="Dhargay N."/>
            <person name="Dooley K."/>
            <person name="Dooley E."/>
            <person name="Doricent M."/>
            <person name="Dorje P."/>
            <person name="Dorjee K."/>
            <person name="Dupes A."/>
            <person name="Elong R."/>
            <person name="Falk J."/>
            <person name="Farina A."/>
            <person name="Faro S."/>
            <person name="Ferguson D."/>
            <person name="Fisher S."/>
            <person name="Foley C.D."/>
            <person name="Franke A."/>
            <person name="Friedrich D."/>
            <person name="Gadbois L."/>
            <person name="Gearin G."/>
            <person name="Gearin C.R."/>
            <person name="Giannoukos G."/>
            <person name="Goode T."/>
            <person name="Graham J."/>
            <person name="Grandbois E."/>
            <person name="Grewal S."/>
            <person name="Gyaltsen K."/>
            <person name="Hafez N."/>
            <person name="Hagos B."/>
            <person name="Hall J."/>
            <person name="Henson C."/>
            <person name="Hollinger A."/>
            <person name="Honan T."/>
            <person name="Huard M.D."/>
            <person name="Hughes L."/>
            <person name="Hurhula B."/>
            <person name="Husby M.E."/>
            <person name="Kamat A."/>
            <person name="Kanga B."/>
            <person name="Kashin S."/>
            <person name="Khazanovich D."/>
            <person name="Kisner P."/>
            <person name="Lance K."/>
            <person name="Lara M."/>
            <person name="Lee W."/>
            <person name="Lennon N."/>
            <person name="Letendre F."/>
            <person name="LeVine R."/>
            <person name="Lipovsky A."/>
            <person name="Liu X."/>
            <person name="Liu J."/>
            <person name="Liu S."/>
            <person name="Lokyitsang T."/>
            <person name="Lokyitsang Y."/>
            <person name="Lubonja R."/>
            <person name="Lui A."/>
            <person name="MacDonald P."/>
            <person name="Magnisalis V."/>
            <person name="Maru K."/>
            <person name="Matthews C."/>
            <person name="McCusker W."/>
            <person name="McDonough S."/>
            <person name="Mehta T."/>
            <person name="Meldrim J."/>
            <person name="Meneus L."/>
            <person name="Mihai O."/>
            <person name="Mihalev A."/>
            <person name="Mihova T."/>
            <person name="Mittelman R."/>
            <person name="Mlenga V."/>
            <person name="Montmayeur A."/>
            <person name="Mulrain L."/>
            <person name="Navidi A."/>
            <person name="Naylor J."/>
            <person name="Negash T."/>
            <person name="Nguyen T."/>
            <person name="Nguyen N."/>
            <person name="Nicol R."/>
            <person name="Norbu C."/>
            <person name="Norbu N."/>
            <person name="Novod N."/>
            <person name="O'Neill B."/>
            <person name="Osman S."/>
            <person name="Markiewicz E."/>
            <person name="Oyono O.L."/>
            <person name="Patti C."/>
            <person name="Phunkhang P."/>
            <person name="Pierre F."/>
            <person name="Priest M."/>
            <person name="Raghuraman S."/>
            <person name="Rege F."/>
            <person name="Reyes R."/>
            <person name="Rise C."/>
            <person name="Rogov P."/>
            <person name="Ross K."/>
            <person name="Ryan E."/>
            <person name="Settipalli S."/>
            <person name="Shea T."/>
            <person name="Sherpa N."/>
            <person name="Shi L."/>
            <person name="Shih D."/>
            <person name="Sparrow T."/>
            <person name="Spaulding J."/>
            <person name="Stalker J."/>
            <person name="Stange-Thomann N."/>
            <person name="Stavropoulos S."/>
            <person name="Stone C."/>
            <person name="Strader C."/>
            <person name="Tesfaye S."/>
            <person name="Thomson T."/>
            <person name="Thoulutsang Y."/>
            <person name="Thoulutsang D."/>
            <person name="Topham K."/>
            <person name="Topping I."/>
            <person name="Tsamla T."/>
            <person name="Vassiliev H."/>
            <person name="Vo A."/>
            <person name="Wangchuk T."/>
            <person name="Wangdi T."/>
            <person name="Weiand M."/>
            <person name="Wilkinson J."/>
            <person name="Wilson A."/>
            <person name="Yadav S."/>
            <person name="Young G."/>
            <person name="Yu Q."/>
            <person name="Zembek L."/>
            <person name="Zhong D."/>
            <person name="Zimmer A."/>
            <person name="Zwirko Z."/>
            <person name="Jaffe D.B."/>
            <person name="Alvarez P."/>
            <person name="Brockman W."/>
            <person name="Butler J."/>
            <person name="Chin C."/>
            <person name="Gnerre S."/>
            <person name="Grabherr M."/>
            <person name="Kleber M."/>
            <person name="Mauceli E."/>
            <person name="MacCallum I."/>
        </authorList>
    </citation>
    <scope>NUCLEOTIDE SEQUENCE [LARGE SCALE GENOMIC DNA]</scope>
    <source>
        <strain evidence="3">white501</strain>
    </source>
</reference>
<dbReference type="HOGENOM" id="CLU_2640780_0_0_1"/>
<organism evidence="2 3">
    <name type="scientific">Drosophila simulans</name>
    <name type="common">Fruit fly</name>
    <dbReference type="NCBI Taxonomy" id="7240"/>
    <lineage>
        <taxon>Eukaryota</taxon>
        <taxon>Metazoa</taxon>
        <taxon>Ecdysozoa</taxon>
        <taxon>Arthropoda</taxon>
        <taxon>Hexapoda</taxon>
        <taxon>Insecta</taxon>
        <taxon>Pterygota</taxon>
        <taxon>Neoptera</taxon>
        <taxon>Endopterygota</taxon>
        <taxon>Diptera</taxon>
        <taxon>Brachycera</taxon>
        <taxon>Muscomorpha</taxon>
        <taxon>Ephydroidea</taxon>
        <taxon>Drosophilidae</taxon>
        <taxon>Drosophila</taxon>
        <taxon>Sophophora</taxon>
    </lineage>
</organism>
<evidence type="ECO:0000313" key="2">
    <source>
        <dbReference type="EMBL" id="EDX15522.1"/>
    </source>
</evidence>
<name>B4NSE4_DROSI</name>
<feature type="region of interest" description="Disordered" evidence="1">
    <location>
        <begin position="38"/>
        <end position="77"/>
    </location>
</feature>
<sequence length="77" mass="8217">MGRGYGAWEWGNFKEQGPLGKISAWLASFFDGRCRRRGAEESGNRGTAESGNCCGRETGGGTRTMGAPHDDDAYAAL</sequence>
<evidence type="ECO:0000256" key="1">
    <source>
        <dbReference type="SAM" id="MobiDB-lite"/>
    </source>
</evidence>
<proteinExistence type="predicted"/>
<accession>B4NSE4</accession>
<dbReference type="AlphaFoldDB" id="B4NSE4"/>
<feature type="compositionally biased region" description="Basic and acidic residues" evidence="1">
    <location>
        <begin position="68"/>
        <end position="77"/>
    </location>
</feature>
<keyword evidence="3" id="KW-1185">Reference proteome</keyword>